<evidence type="ECO:0000259" key="5">
    <source>
        <dbReference type="Pfam" id="PF13657"/>
    </source>
</evidence>
<organism evidence="6 7">
    <name type="scientific">Bartonella tribocorum</name>
    <dbReference type="NCBI Taxonomy" id="85701"/>
    <lineage>
        <taxon>Bacteria</taxon>
        <taxon>Pseudomonadati</taxon>
        <taxon>Pseudomonadota</taxon>
        <taxon>Alphaproteobacteria</taxon>
        <taxon>Hyphomicrobiales</taxon>
        <taxon>Bartonellaceae</taxon>
        <taxon>Bartonella</taxon>
    </lineage>
</organism>
<dbReference type="Proteomes" id="UP000230791">
    <property type="component" value="Unassembled WGS sequence"/>
</dbReference>
<dbReference type="OrthoDB" id="9805913at2"/>
<evidence type="ECO:0000313" key="6">
    <source>
        <dbReference type="EMBL" id="PIT70522.1"/>
    </source>
</evidence>
<feature type="domain" description="HipA-like C-terminal" evidence="4">
    <location>
        <begin position="145"/>
        <end position="376"/>
    </location>
</feature>
<evidence type="ECO:0000256" key="3">
    <source>
        <dbReference type="ARBA" id="ARBA00022777"/>
    </source>
</evidence>
<dbReference type="PANTHER" id="PTHR37419">
    <property type="entry name" value="SERINE/THREONINE-PROTEIN KINASE TOXIN HIPA"/>
    <property type="match status" value="1"/>
</dbReference>
<evidence type="ECO:0000259" key="4">
    <source>
        <dbReference type="Pfam" id="PF07804"/>
    </source>
</evidence>
<proteinExistence type="inferred from homology"/>
<protein>
    <submittedName>
        <fullName evidence="6">Phosphatidylinositol kinase</fullName>
    </submittedName>
</protein>
<dbReference type="RefSeq" id="WP_100130414.1">
    <property type="nucleotide sequence ID" value="NZ_CADDYJ010000002.1"/>
</dbReference>
<dbReference type="GO" id="GO:0005829">
    <property type="term" value="C:cytosol"/>
    <property type="evidence" value="ECO:0007669"/>
    <property type="project" value="TreeGrafter"/>
</dbReference>
<dbReference type="Gene3D" id="1.10.1070.20">
    <property type="match status" value="1"/>
</dbReference>
<name>A0A2M6UWF7_9HYPH</name>
<dbReference type="PANTHER" id="PTHR37419:SF1">
    <property type="entry name" value="SERINE_THREONINE-PROTEIN KINASE TOXIN HIPA"/>
    <property type="match status" value="1"/>
</dbReference>
<evidence type="ECO:0000256" key="1">
    <source>
        <dbReference type="ARBA" id="ARBA00010164"/>
    </source>
</evidence>
<dbReference type="InterPro" id="IPR012893">
    <property type="entry name" value="HipA-like_C"/>
</dbReference>
<dbReference type="AlphaFoldDB" id="A0A2M6UWF7"/>
<keyword evidence="3 6" id="KW-0418">Kinase</keyword>
<sequence length="412" mass="46244">MTRTLDVYLHAKLVGQLQQQKSGDLTFLYDTDYLYKDLQGISVSLPPRVEAYKGQAVKAFFSGLLPDDNVRYRLATYLGLSERNAFALLEVVGGDCAGALALYPHGQVPNLPTDDVETLDDTQLKEILECIKRRPMLAGGDGYRLSLAGAQDKLAVGFKDNRVQLIKGGAPTTHILKLLIEHINDSAHNELFCMKLAKLVGINVPEVYLHFVNNTPYCLITRYDRQISSNGTILRIHQEDFCQALSIAPEFKYECEGGPSIAACQTVIFQHTLRPAVDQLNFLNIIIFNYLIGNADAHGKNFSLLYQQKKPELAPAYDLLSTAIYSDLSQKMAMKIGGEYIPKNTYLRHFYKIVADTKASQLSLKKQIKRMTDSINDKAIKLKKELESEGLRSEVFDAIINIIQQRSQHLKI</sequence>
<comment type="caution">
    <text evidence="6">The sequence shown here is derived from an EMBL/GenBank/DDBJ whole genome shotgun (WGS) entry which is preliminary data.</text>
</comment>
<dbReference type="InterPro" id="IPR052028">
    <property type="entry name" value="HipA_Ser/Thr_kinase"/>
</dbReference>
<keyword evidence="2" id="KW-0808">Transferase</keyword>
<comment type="similarity">
    <text evidence="1">Belongs to the HipA Ser/Thr kinase family.</text>
</comment>
<reference evidence="6 7" key="1">
    <citation type="submission" date="2017-06" db="EMBL/GenBank/DDBJ databases">
        <title>Draft genome of Bartonella tribocorum C635.</title>
        <authorList>
            <person name="Hadjadj L."/>
            <person name="Jiyipong T."/>
            <person name="Diene S.M."/>
            <person name="Morand S."/>
            <person name="Rolain J.-M."/>
        </authorList>
    </citation>
    <scope>NUCLEOTIDE SEQUENCE [LARGE SCALE GENOMIC DNA]</scope>
    <source>
        <strain evidence="6 7">C635</strain>
    </source>
</reference>
<feature type="domain" description="HipA N-terminal subdomain 1" evidence="5">
    <location>
        <begin position="5"/>
        <end position="102"/>
    </location>
</feature>
<dbReference type="Pfam" id="PF07804">
    <property type="entry name" value="HipA_C"/>
    <property type="match status" value="1"/>
</dbReference>
<dbReference type="CDD" id="cd17793">
    <property type="entry name" value="HipA"/>
    <property type="match status" value="1"/>
</dbReference>
<dbReference type="NCBIfam" id="TIGR03071">
    <property type="entry name" value="couple_hipA"/>
    <property type="match status" value="1"/>
</dbReference>
<dbReference type="EMBL" id="NJPP01000007">
    <property type="protein sequence ID" value="PIT70522.1"/>
    <property type="molecule type" value="Genomic_DNA"/>
</dbReference>
<accession>A0A2M6UWF7</accession>
<dbReference type="InterPro" id="IPR017508">
    <property type="entry name" value="HipA_N1"/>
</dbReference>
<dbReference type="GO" id="GO:0004674">
    <property type="term" value="F:protein serine/threonine kinase activity"/>
    <property type="evidence" value="ECO:0007669"/>
    <property type="project" value="TreeGrafter"/>
</dbReference>
<gene>
    <name evidence="6" type="ORF">CEV08_03630</name>
</gene>
<evidence type="ECO:0000313" key="7">
    <source>
        <dbReference type="Proteomes" id="UP000230791"/>
    </source>
</evidence>
<evidence type="ECO:0000256" key="2">
    <source>
        <dbReference type="ARBA" id="ARBA00022679"/>
    </source>
</evidence>
<dbReference type="Pfam" id="PF13657">
    <property type="entry name" value="Couple_hipA"/>
    <property type="match status" value="1"/>
</dbReference>